<dbReference type="PANTHER" id="PTHR43476">
    <property type="entry name" value="3-(3-HYDROXY-PHENYL)PROPIONATE/3-HYDROXYCINNAMIC ACID HYDROXYLASE"/>
    <property type="match status" value="1"/>
</dbReference>
<dbReference type="PROSITE" id="PS51257">
    <property type="entry name" value="PROKAR_LIPOPROTEIN"/>
    <property type="match status" value="1"/>
</dbReference>
<dbReference type="GO" id="GO:0071949">
    <property type="term" value="F:FAD binding"/>
    <property type="evidence" value="ECO:0007669"/>
    <property type="project" value="InterPro"/>
</dbReference>
<dbReference type="SUPFAM" id="SSF51905">
    <property type="entry name" value="FAD/NAD(P)-binding domain"/>
    <property type="match status" value="1"/>
</dbReference>
<evidence type="ECO:0000313" key="4">
    <source>
        <dbReference type="Proteomes" id="UP000717624"/>
    </source>
</evidence>
<feature type="domain" description="FAD-binding" evidence="2">
    <location>
        <begin position="6"/>
        <end position="350"/>
    </location>
</feature>
<dbReference type="Pfam" id="PF01494">
    <property type="entry name" value="FAD_binding_3"/>
    <property type="match status" value="1"/>
</dbReference>
<name>A0A939BTJ9_9BACL</name>
<reference evidence="3" key="1">
    <citation type="submission" date="2021-01" db="EMBL/GenBank/DDBJ databases">
        <title>Genomic Encyclopedia of Type Strains, Phase IV (KMG-IV): sequencing the most valuable type-strain genomes for metagenomic binning, comparative biology and taxonomic classification.</title>
        <authorList>
            <person name="Goeker M."/>
        </authorList>
    </citation>
    <scope>NUCLEOTIDE SEQUENCE</scope>
    <source>
        <strain evidence="3">DSM 25523</strain>
    </source>
</reference>
<sequence>MEKKTTDVLIIGGAVSGSAMACALARFNIDVTLVDRRKEPNGLNRGDGLQPRTQEIMESWGVLEHFHQYPFVKSYGLDIRRTNGTRVLLIDMKQLKDLKYNYIFSMPHRYIEEHFLEWADQHNHIHMWRGYTAKELVYGQSGKVEGAILQDRSGDQVEIRAKVVVGADGGQSFVRKSLNIPTTQEVYDHQLIVAHLPLPSWYGELRNHVYLHKDGAIVLLPLPDQKMRMAVVLEPGQISTWTKYTDEELMAKVSERLPLLKGLEVYREHEHAYKMTRMHAISYSKNGAVLVGDAAHLTHASSGQGMNMAIQDADVLSLLLKEALEGNMDLDHALLLYEHIRRPINEEIMGRAHFMSSMVYNKTPLEYNSKILRFSALKLVPGLLNKMGTEMARGISGMKQVPIIEKQLSTALG</sequence>
<dbReference type="GO" id="GO:0016491">
    <property type="term" value="F:oxidoreductase activity"/>
    <property type="evidence" value="ECO:0007669"/>
    <property type="project" value="UniProtKB-KW"/>
</dbReference>
<evidence type="ECO:0000259" key="2">
    <source>
        <dbReference type="Pfam" id="PF01494"/>
    </source>
</evidence>
<comment type="caution">
    <text evidence="3">The sequence shown here is derived from an EMBL/GenBank/DDBJ whole genome shotgun (WGS) entry which is preliminary data.</text>
</comment>
<dbReference type="EMBL" id="JAFBEB010000003">
    <property type="protein sequence ID" value="MBM7589549.1"/>
    <property type="molecule type" value="Genomic_DNA"/>
</dbReference>
<dbReference type="InterPro" id="IPR002938">
    <property type="entry name" value="FAD-bd"/>
</dbReference>
<gene>
    <name evidence="3" type="ORF">JOD01_001149</name>
</gene>
<dbReference type="Gene3D" id="3.50.50.60">
    <property type="entry name" value="FAD/NAD(P)-binding domain"/>
    <property type="match status" value="1"/>
</dbReference>
<keyword evidence="1" id="KW-0560">Oxidoreductase</keyword>
<evidence type="ECO:0000313" key="3">
    <source>
        <dbReference type="EMBL" id="MBM7589549.1"/>
    </source>
</evidence>
<dbReference type="PANTHER" id="PTHR43476:SF5">
    <property type="entry name" value="FAD-DEPENDENT MONOOXYGENASE"/>
    <property type="match status" value="1"/>
</dbReference>
<dbReference type="Proteomes" id="UP000717624">
    <property type="component" value="Unassembled WGS sequence"/>
</dbReference>
<proteinExistence type="predicted"/>
<dbReference type="PRINTS" id="PR00420">
    <property type="entry name" value="RNGMNOXGNASE"/>
</dbReference>
<keyword evidence="4" id="KW-1185">Reference proteome</keyword>
<dbReference type="InterPro" id="IPR050631">
    <property type="entry name" value="PheA/TfdB_FAD_monoxygenase"/>
</dbReference>
<dbReference type="Gene3D" id="3.30.70.2450">
    <property type="match status" value="1"/>
</dbReference>
<organism evidence="3 4">
    <name type="scientific">Brevibacillus fulvus</name>
    <dbReference type="NCBI Taxonomy" id="1125967"/>
    <lineage>
        <taxon>Bacteria</taxon>
        <taxon>Bacillati</taxon>
        <taxon>Bacillota</taxon>
        <taxon>Bacilli</taxon>
        <taxon>Bacillales</taxon>
        <taxon>Paenibacillaceae</taxon>
        <taxon>Brevibacillus</taxon>
    </lineage>
</organism>
<protein>
    <submittedName>
        <fullName evidence="3">2-polyprenyl-6-methoxyphenol hydroxylase-like FAD-dependent oxidoreductase</fullName>
    </submittedName>
</protein>
<dbReference type="RefSeq" id="WP_204517279.1">
    <property type="nucleotide sequence ID" value="NZ_BAABIN010000038.1"/>
</dbReference>
<evidence type="ECO:0000256" key="1">
    <source>
        <dbReference type="ARBA" id="ARBA00023002"/>
    </source>
</evidence>
<dbReference type="InterPro" id="IPR036188">
    <property type="entry name" value="FAD/NAD-bd_sf"/>
</dbReference>
<accession>A0A939BTJ9</accession>
<dbReference type="AlphaFoldDB" id="A0A939BTJ9"/>